<dbReference type="OrthoDB" id="9973676at2759"/>
<feature type="coiled-coil region" evidence="1">
    <location>
        <begin position="92"/>
        <end position="119"/>
    </location>
</feature>
<dbReference type="EMBL" id="CAJNOQ010035711">
    <property type="protein sequence ID" value="CAF1600842.1"/>
    <property type="molecule type" value="Genomic_DNA"/>
</dbReference>
<dbReference type="Proteomes" id="UP000681722">
    <property type="component" value="Unassembled WGS sequence"/>
</dbReference>
<evidence type="ECO:0000313" key="2">
    <source>
        <dbReference type="EMBL" id="CAF1600842.1"/>
    </source>
</evidence>
<evidence type="ECO:0000256" key="1">
    <source>
        <dbReference type="SAM" id="Coils"/>
    </source>
</evidence>
<sequence>MSTSSRSCTVGGCKNPSRTVCICCNNCFCRNHLTQQFNQINERLPPLIDKINGLTLRLHKVSLTEPSYLVALEKWRDDAHRTIDRYYEEKRQDFVDDRRDKLKKELDRLRKLLDKLIRKQDATREYVDILTKDIRSIEQKFNEFQHLRLTIHPLVIDANLILRDLLPLPSSCRTIKIKFDEWSSLATNEKSLLIQQESNLCLLDRHLAIIKELPWPHTGIWET</sequence>
<dbReference type="Proteomes" id="UP000663829">
    <property type="component" value="Unassembled WGS sequence"/>
</dbReference>
<proteinExistence type="predicted"/>
<protein>
    <submittedName>
        <fullName evidence="2">Uncharacterized protein</fullName>
    </submittedName>
</protein>
<evidence type="ECO:0000313" key="4">
    <source>
        <dbReference type="Proteomes" id="UP000663829"/>
    </source>
</evidence>
<gene>
    <name evidence="2" type="ORF">GPM918_LOCUS42426</name>
    <name evidence="3" type="ORF">SRO942_LOCUS43654</name>
</gene>
<evidence type="ECO:0000313" key="3">
    <source>
        <dbReference type="EMBL" id="CAF4477860.1"/>
    </source>
</evidence>
<dbReference type="AlphaFoldDB" id="A0A816AYH3"/>
<reference evidence="2" key="1">
    <citation type="submission" date="2021-02" db="EMBL/GenBank/DDBJ databases">
        <authorList>
            <person name="Nowell W R."/>
        </authorList>
    </citation>
    <scope>NUCLEOTIDE SEQUENCE</scope>
</reference>
<accession>A0A816AYH3</accession>
<name>A0A816AYH3_9BILA</name>
<comment type="caution">
    <text evidence="2">The sequence shown here is derived from an EMBL/GenBank/DDBJ whole genome shotgun (WGS) entry which is preliminary data.</text>
</comment>
<keyword evidence="1" id="KW-0175">Coiled coil</keyword>
<dbReference type="EMBL" id="CAJOBC010102118">
    <property type="protein sequence ID" value="CAF4477860.1"/>
    <property type="molecule type" value="Genomic_DNA"/>
</dbReference>
<keyword evidence="4" id="KW-1185">Reference proteome</keyword>
<organism evidence="2 4">
    <name type="scientific">Didymodactylos carnosus</name>
    <dbReference type="NCBI Taxonomy" id="1234261"/>
    <lineage>
        <taxon>Eukaryota</taxon>
        <taxon>Metazoa</taxon>
        <taxon>Spiralia</taxon>
        <taxon>Gnathifera</taxon>
        <taxon>Rotifera</taxon>
        <taxon>Eurotatoria</taxon>
        <taxon>Bdelloidea</taxon>
        <taxon>Philodinida</taxon>
        <taxon>Philodinidae</taxon>
        <taxon>Didymodactylos</taxon>
    </lineage>
</organism>